<dbReference type="AlphaFoldDB" id="A0AA88RMT0"/>
<feature type="compositionally biased region" description="Basic and acidic residues" evidence="1">
    <location>
        <begin position="7"/>
        <end position="20"/>
    </location>
</feature>
<evidence type="ECO:0000313" key="3">
    <source>
        <dbReference type="Proteomes" id="UP001187471"/>
    </source>
</evidence>
<dbReference type="Proteomes" id="UP001187471">
    <property type="component" value="Unassembled WGS sequence"/>
</dbReference>
<evidence type="ECO:0000256" key="1">
    <source>
        <dbReference type="SAM" id="MobiDB-lite"/>
    </source>
</evidence>
<accession>A0AA88RMT0</accession>
<organism evidence="2 3">
    <name type="scientific">Escallonia rubra</name>
    <dbReference type="NCBI Taxonomy" id="112253"/>
    <lineage>
        <taxon>Eukaryota</taxon>
        <taxon>Viridiplantae</taxon>
        <taxon>Streptophyta</taxon>
        <taxon>Embryophyta</taxon>
        <taxon>Tracheophyta</taxon>
        <taxon>Spermatophyta</taxon>
        <taxon>Magnoliopsida</taxon>
        <taxon>eudicotyledons</taxon>
        <taxon>Gunneridae</taxon>
        <taxon>Pentapetalae</taxon>
        <taxon>asterids</taxon>
        <taxon>campanulids</taxon>
        <taxon>Escalloniales</taxon>
        <taxon>Escalloniaceae</taxon>
        <taxon>Escallonia</taxon>
    </lineage>
</organism>
<evidence type="ECO:0000313" key="2">
    <source>
        <dbReference type="EMBL" id="KAK2988977.1"/>
    </source>
</evidence>
<dbReference type="InterPro" id="IPR029055">
    <property type="entry name" value="Ntn_hydrolases_N"/>
</dbReference>
<comment type="caution">
    <text evidence="2">The sequence shown here is derived from an EMBL/GenBank/DDBJ whole genome shotgun (WGS) entry which is preliminary data.</text>
</comment>
<proteinExistence type="predicted"/>
<feature type="region of interest" description="Disordered" evidence="1">
    <location>
        <begin position="1"/>
        <end position="31"/>
    </location>
</feature>
<name>A0AA88RMT0_9ASTE</name>
<protein>
    <submittedName>
        <fullName evidence="2">Uncharacterized protein</fullName>
    </submittedName>
</protein>
<dbReference type="Gene3D" id="3.60.20.10">
    <property type="entry name" value="Glutamine Phosphoribosylpyrophosphate, subunit 1, domain 1"/>
    <property type="match status" value="1"/>
</dbReference>
<reference evidence="2" key="1">
    <citation type="submission" date="2022-12" db="EMBL/GenBank/DDBJ databases">
        <title>Draft genome assemblies for two species of Escallonia (Escalloniales).</title>
        <authorList>
            <person name="Chanderbali A."/>
            <person name="Dervinis C."/>
            <person name="Anghel I."/>
            <person name="Soltis D."/>
            <person name="Soltis P."/>
            <person name="Zapata F."/>
        </authorList>
    </citation>
    <scope>NUCLEOTIDE SEQUENCE</scope>
    <source>
        <strain evidence="2">UCBG92.1500</strain>
        <tissue evidence="2">Leaf</tissue>
    </source>
</reference>
<gene>
    <name evidence="2" type="ORF">RJ640_020442</name>
</gene>
<sequence>MASFDSGDFRDPDFYIKRESSQTAASPDVMGNRQAQVVESGGKNIEVAVMTKEHGLRQLDEAEIDAIVAEIEAEKAAAEAAKQAPAREL</sequence>
<dbReference type="EMBL" id="JAVXUO010000796">
    <property type="protein sequence ID" value="KAK2988977.1"/>
    <property type="molecule type" value="Genomic_DNA"/>
</dbReference>
<keyword evidence="3" id="KW-1185">Reference proteome</keyword>